<proteinExistence type="predicted"/>
<dbReference type="EMBL" id="OY288114">
    <property type="protein sequence ID" value="CAJ0869670.1"/>
    <property type="molecule type" value="Genomic_DNA"/>
</dbReference>
<dbReference type="Gene3D" id="3.40.50.300">
    <property type="entry name" value="P-loop containing nucleotide triphosphate hydrolases"/>
    <property type="match status" value="1"/>
</dbReference>
<protein>
    <recommendedName>
        <fullName evidence="2">HVO-A0261-like N-terminal domain-containing protein</fullName>
    </recommendedName>
</protein>
<reference evidence="3" key="1">
    <citation type="submission" date="2023-07" db="EMBL/GenBank/DDBJ databases">
        <authorList>
            <person name="Pelsma A.J. K."/>
        </authorList>
    </citation>
    <scope>NUCLEOTIDE SEQUENCE</scope>
</reference>
<dbReference type="Pfam" id="PF13481">
    <property type="entry name" value="AAA_25"/>
    <property type="match status" value="1"/>
</dbReference>
<dbReference type="InterPro" id="IPR027417">
    <property type="entry name" value="P-loop_NTPase"/>
</dbReference>
<dbReference type="InterPro" id="IPR057527">
    <property type="entry name" value="HVO_A0261-like_N"/>
</dbReference>
<organism evidence="3">
    <name type="scientific">freshwater sediment metagenome</name>
    <dbReference type="NCBI Taxonomy" id="556182"/>
    <lineage>
        <taxon>unclassified sequences</taxon>
        <taxon>metagenomes</taxon>
        <taxon>ecological metagenomes</taxon>
    </lineage>
</organism>
<dbReference type="Gene3D" id="1.10.10.10">
    <property type="entry name" value="Winged helix-like DNA-binding domain superfamily/Winged helix DNA-binding domain"/>
    <property type="match status" value="1"/>
</dbReference>
<name>A0AA48RE98_9ZZZZ</name>
<gene>
    <name evidence="3" type="ORF">AMST5_02158</name>
</gene>
<dbReference type="SUPFAM" id="SSF52540">
    <property type="entry name" value="P-loop containing nucleoside triphosphate hydrolases"/>
    <property type="match status" value="1"/>
</dbReference>
<dbReference type="SUPFAM" id="SSF46785">
    <property type="entry name" value="Winged helix' DNA-binding domain"/>
    <property type="match status" value="1"/>
</dbReference>
<sequence length="379" mass="42303">MVEKPFGPEDAARFKIEYEQSRRQNDNGTDRSAQPPRQLKTVAQFFNEYVPMNYIIEPIIDAGGLYTLTGKTGACKTAFLILASIALACERSDLLRNTIEPGRVAFLTCENPRNLRMRMMASFGELGIDPELIGDALLIQDWFGKPDEMLASLKLHEKDGPFKLIVIDTLASFFPGDNSNDNAQVMEFLRGVRPMSELKGSPAVVIAAHPVKNASEDNLVPYGGGAILNEVDGNLTMSLETGSRVMLHWQGKIRGVEFDPLSFELREITSALVRDTKGNPFKLPFLECSDQQKAADNVRAEGSRRIQVLTEIAKNPNQTHRQLCEKLSVVKGTMSKWLKDFEARKWVTKTAREGYRITPKGKAELDSDRRDIDPKGAPM</sequence>
<dbReference type="InterPro" id="IPR036388">
    <property type="entry name" value="WH-like_DNA-bd_sf"/>
</dbReference>
<evidence type="ECO:0000259" key="2">
    <source>
        <dbReference type="Pfam" id="PF25213"/>
    </source>
</evidence>
<dbReference type="Pfam" id="PF25213">
    <property type="entry name" value="HVO_A0261_N"/>
    <property type="match status" value="1"/>
</dbReference>
<evidence type="ECO:0000313" key="3">
    <source>
        <dbReference type="EMBL" id="CAJ0869670.1"/>
    </source>
</evidence>
<feature type="domain" description="HVO-A0261-like N-terminal" evidence="2">
    <location>
        <begin position="302"/>
        <end position="366"/>
    </location>
</feature>
<accession>A0AA48RE98</accession>
<feature type="region of interest" description="Disordered" evidence="1">
    <location>
        <begin position="358"/>
        <end position="379"/>
    </location>
</feature>
<evidence type="ECO:0000256" key="1">
    <source>
        <dbReference type="SAM" id="MobiDB-lite"/>
    </source>
</evidence>
<dbReference type="InterPro" id="IPR036390">
    <property type="entry name" value="WH_DNA-bd_sf"/>
</dbReference>
<dbReference type="AlphaFoldDB" id="A0AA48RE98"/>